<evidence type="ECO:0000313" key="3">
    <source>
        <dbReference type="EMBL" id="AST92946.1"/>
    </source>
</evidence>
<dbReference type="STRING" id="1314751.GCA_001591425_02049"/>
<name>A0A223KU29_9BACI</name>
<dbReference type="Pfam" id="PF13439">
    <property type="entry name" value="Glyco_transf_4"/>
    <property type="match status" value="1"/>
</dbReference>
<feature type="domain" description="Glycosyltransferase subfamily 4-like N-terminal" evidence="2">
    <location>
        <begin position="14"/>
        <end position="177"/>
    </location>
</feature>
<dbReference type="Proteomes" id="UP000215224">
    <property type="component" value="Chromosome"/>
</dbReference>
<dbReference type="EMBL" id="CP018866">
    <property type="protein sequence ID" value="AST92946.1"/>
    <property type="molecule type" value="Genomic_DNA"/>
</dbReference>
<dbReference type="Gene3D" id="3.40.50.2000">
    <property type="entry name" value="Glycogen Phosphorylase B"/>
    <property type="match status" value="2"/>
</dbReference>
<evidence type="ECO:0000259" key="1">
    <source>
        <dbReference type="Pfam" id="PF00534"/>
    </source>
</evidence>
<dbReference type="SUPFAM" id="SSF53756">
    <property type="entry name" value="UDP-Glycosyltransferase/glycogen phosphorylase"/>
    <property type="match status" value="1"/>
</dbReference>
<reference evidence="3 4" key="1">
    <citation type="submission" date="2016-12" db="EMBL/GenBank/DDBJ databases">
        <title>The whole genome sequencing and assembly of Bacillus cohnii DSM 6307T strain.</title>
        <authorList>
            <person name="Lee Y.-J."/>
            <person name="Yi H."/>
            <person name="Bahn Y.-S."/>
            <person name="Kim J.F."/>
            <person name="Lee D.-W."/>
        </authorList>
    </citation>
    <scope>NUCLEOTIDE SEQUENCE [LARGE SCALE GENOMIC DNA]</scope>
    <source>
        <strain evidence="3 4">DSM 6307</strain>
    </source>
</reference>
<accession>A0A223KU29</accession>
<keyword evidence="4" id="KW-1185">Reference proteome</keyword>
<dbReference type="Pfam" id="PF00534">
    <property type="entry name" value="Glycos_transf_1"/>
    <property type="match status" value="1"/>
</dbReference>
<keyword evidence="3" id="KW-0808">Transferase</keyword>
<dbReference type="InterPro" id="IPR028098">
    <property type="entry name" value="Glyco_trans_4-like_N"/>
</dbReference>
<dbReference type="GO" id="GO:0016758">
    <property type="term" value="F:hexosyltransferase activity"/>
    <property type="evidence" value="ECO:0007669"/>
    <property type="project" value="TreeGrafter"/>
</dbReference>
<gene>
    <name evidence="3" type="ORF">BC6307_17470</name>
</gene>
<dbReference type="KEGG" id="bcoh:BC6307_17470"/>
<feature type="domain" description="Glycosyl transferase family 1" evidence="1">
    <location>
        <begin position="187"/>
        <end position="349"/>
    </location>
</feature>
<organism evidence="3 4">
    <name type="scientific">Sutcliffiella cohnii</name>
    <dbReference type="NCBI Taxonomy" id="33932"/>
    <lineage>
        <taxon>Bacteria</taxon>
        <taxon>Bacillati</taxon>
        <taxon>Bacillota</taxon>
        <taxon>Bacilli</taxon>
        <taxon>Bacillales</taxon>
        <taxon>Bacillaceae</taxon>
        <taxon>Sutcliffiella</taxon>
    </lineage>
</organism>
<dbReference type="InterPro" id="IPR050194">
    <property type="entry name" value="Glycosyltransferase_grp1"/>
</dbReference>
<dbReference type="CDD" id="cd03814">
    <property type="entry name" value="GT4-like"/>
    <property type="match status" value="1"/>
</dbReference>
<dbReference type="RefSeq" id="WP_066415539.1">
    <property type="nucleotide sequence ID" value="NZ_CP018866.1"/>
</dbReference>
<evidence type="ECO:0000313" key="4">
    <source>
        <dbReference type="Proteomes" id="UP000215224"/>
    </source>
</evidence>
<dbReference type="PANTHER" id="PTHR45947:SF3">
    <property type="entry name" value="SULFOQUINOVOSYL TRANSFERASE SQD2"/>
    <property type="match status" value="1"/>
</dbReference>
<dbReference type="PANTHER" id="PTHR45947">
    <property type="entry name" value="SULFOQUINOVOSYL TRANSFERASE SQD2"/>
    <property type="match status" value="1"/>
</dbReference>
<evidence type="ECO:0000259" key="2">
    <source>
        <dbReference type="Pfam" id="PF13439"/>
    </source>
</evidence>
<dbReference type="AlphaFoldDB" id="A0A223KU29"/>
<sequence>MKIAIFTDTFFPEVNGVAKTLKRYTDYLTKEQIEFRVFAPESTEKEFFSTHVHRFTSFPFFLYPECRLALPKTSQVKEELIRFKPDIIHVATPFNMGLCGLHYAKKLNIPIVGSYHTDFDKYLEYYDLQLFSKLLWKYMGWFHRPLEKIFVPSIQTEEHLTKKGFTRLAIWSRGVDSTVFHPLFNEQEVRGKYNIKEKYILLYVGRLAPEKDVLLLPEIAENLPPEIKQNSHWLVVGDGPLKEELKKLAPKNMTFTGFLKGEELAAVYASANVFVFPSTTETFGNVVLEALACGTPTIAANAGGVRSIVKEGVTGFLCVEKDTNEFVEKITYFLKNEAVMYNMSQKARQYALTQSWDSIFDNLVMEYEEVLKSIALQHLA</sequence>
<protein>
    <submittedName>
        <fullName evidence="3">Glycosyl transferase</fullName>
    </submittedName>
</protein>
<proteinExistence type="predicted"/>
<dbReference type="InterPro" id="IPR001296">
    <property type="entry name" value="Glyco_trans_1"/>
</dbReference>